<dbReference type="PANTHER" id="PTHR30204:SF69">
    <property type="entry name" value="MERR-FAMILY TRANSCRIPTIONAL REGULATOR"/>
    <property type="match status" value="1"/>
</dbReference>
<dbReference type="AlphaFoldDB" id="A0A2W5Y6A6"/>
<keyword evidence="1" id="KW-0678">Repressor</keyword>
<comment type="caution">
    <text evidence="6">The sequence shown here is derived from an EMBL/GenBank/DDBJ whole genome shotgun (WGS) entry which is preliminary data.</text>
</comment>
<keyword evidence="7" id="KW-1185">Reference proteome</keyword>
<dbReference type="Proteomes" id="UP000248783">
    <property type="component" value="Unassembled WGS sequence"/>
</dbReference>
<feature type="domain" description="HTH merR-type" evidence="5">
    <location>
        <begin position="21"/>
        <end position="66"/>
    </location>
</feature>
<evidence type="ECO:0000256" key="3">
    <source>
        <dbReference type="ARBA" id="ARBA00023125"/>
    </source>
</evidence>
<evidence type="ECO:0000256" key="1">
    <source>
        <dbReference type="ARBA" id="ARBA00022491"/>
    </source>
</evidence>
<keyword evidence="3" id="KW-0238">DNA-binding</keyword>
<evidence type="ECO:0000313" key="7">
    <source>
        <dbReference type="Proteomes" id="UP000248783"/>
    </source>
</evidence>
<protein>
    <submittedName>
        <fullName evidence="6">MerR family transcriptional regulator</fullName>
    </submittedName>
</protein>
<evidence type="ECO:0000256" key="2">
    <source>
        <dbReference type="ARBA" id="ARBA00023015"/>
    </source>
</evidence>
<dbReference type="InterPro" id="IPR000551">
    <property type="entry name" value="MerR-type_HTH_dom"/>
</dbReference>
<dbReference type="PANTHER" id="PTHR30204">
    <property type="entry name" value="REDOX-CYCLING DRUG-SENSING TRANSCRIPTIONAL ACTIVATOR SOXR"/>
    <property type="match status" value="1"/>
</dbReference>
<evidence type="ECO:0000313" key="6">
    <source>
        <dbReference type="EMBL" id="PZR53724.1"/>
    </source>
</evidence>
<dbReference type="PROSITE" id="PS50937">
    <property type="entry name" value="HTH_MERR_2"/>
    <property type="match status" value="2"/>
</dbReference>
<organism evidence="6 7">
    <name type="scientific">Xylanimonas oleitrophica</name>
    <dbReference type="NCBI Taxonomy" id="2607479"/>
    <lineage>
        <taxon>Bacteria</taxon>
        <taxon>Bacillati</taxon>
        <taxon>Actinomycetota</taxon>
        <taxon>Actinomycetes</taxon>
        <taxon>Micrococcales</taxon>
        <taxon>Promicromonosporaceae</taxon>
        <taxon>Xylanimonas</taxon>
    </lineage>
</organism>
<proteinExistence type="predicted"/>
<dbReference type="InterPro" id="IPR047057">
    <property type="entry name" value="MerR_fam"/>
</dbReference>
<dbReference type="Pfam" id="PF13411">
    <property type="entry name" value="MerR_1"/>
    <property type="match status" value="2"/>
</dbReference>
<dbReference type="SUPFAM" id="SSF46955">
    <property type="entry name" value="Putative DNA-binding domain"/>
    <property type="match status" value="2"/>
</dbReference>
<name>A0A2W5Y6A6_9MICO</name>
<dbReference type="GO" id="GO:0003700">
    <property type="term" value="F:DNA-binding transcription factor activity"/>
    <property type="evidence" value="ECO:0007669"/>
    <property type="project" value="InterPro"/>
</dbReference>
<feature type="domain" description="HTH merR-type" evidence="5">
    <location>
        <begin position="141"/>
        <end position="212"/>
    </location>
</feature>
<accession>A0A2W5Y6A6</accession>
<dbReference type="EMBL" id="QKWH01000003">
    <property type="protein sequence ID" value="PZR53724.1"/>
    <property type="molecule type" value="Genomic_DNA"/>
</dbReference>
<evidence type="ECO:0000259" key="5">
    <source>
        <dbReference type="PROSITE" id="PS50937"/>
    </source>
</evidence>
<dbReference type="GO" id="GO:0003677">
    <property type="term" value="F:DNA binding"/>
    <property type="evidence" value="ECO:0007669"/>
    <property type="project" value="UniProtKB-KW"/>
</dbReference>
<dbReference type="Gene3D" id="1.10.1660.10">
    <property type="match status" value="2"/>
</dbReference>
<gene>
    <name evidence="6" type="ORF">DNL40_06250</name>
</gene>
<evidence type="ECO:0000256" key="4">
    <source>
        <dbReference type="ARBA" id="ARBA00023163"/>
    </source>
</evidence>
<keyword evidence="2" id="KW-0805">Transcription regulation</keyword>
<keyword evidence="4" id="KW-0804">Transcription</keyword>
<sequence>MRLKCLWRVDVGNRHSATRANLSTAEVSAATGWSPQQVRDLEAHGVLPPAQRAPNGYRRFSPEHLRDLHTYRDLASAVGPVQARRTMRQIRAMPTADAVAHVCDLHARLNQEREQALAARHALTAISTEATTDSSPADGDTMTITELAGALGVRASTLRFWEREGLVHPERVPTSAGTARRYPAPAIREARITTALRAAGYRIPEVRHAITAVRELQEVSRSLAALDERLALIAQRSLALLRAGAALAEIVRTTGENP</sequence>
<reference evidence="6 7" key="1">
    <citation type="submission" date="2018-06" db="EMBL/GenBank/DDBJ databases">
        <title>Whole genome sequencing of a novel hydrocarbon degrading bacterial strain, PW21 isolated from oil contaminated produced water sample.</title>
        <authorList>
            <person name="Nagkirti P."/>
            <person name="Shaikh A."/>
            <person name="Gowdaman V."/>
            <person name="Engineer A.E."/>
            <person name="Dagar S."/>
            <person name="Dhakephalkar P.K."/>
        </authorList>
    </citation>
    <scope>NUCLEOTIDE SEQUENCE [LARGE SCALE GENOMIC DNA]</scope>
    <source>
        <strain evidence="6 7">PW21</strain>
    </source>
</reference>
<dbReference type="InterPro" id="IPR009061">
    <property type="entry name" value="DNA-bd_dom_put_sf"/>
</dbReference>
<dbReference type="SMART" id="SM00422">
    <property type="entry name" value="HTH_MERR"/>
    <property type="match status" value="2"/>
</dbReference>